<feature type="region of interest" description="Disordered" evidence="5">
    <location>
        <begin position="26"/>
        <end position="103"/>
    </location>
</feature>
<dbReference type="InterPro" id="IPR000719">
    <property type="entry name" value="Prot_kinase_dom"/>
</dbReference>
<evidence type="ECO:0000313" key="8">
    <source>
        <dbReference type="EMBL" id="MBB4981471.1"/>
    </source>
</evidence>
<dbReference type="AlphaFoldDB" id="A0A7W7TY33"/>
<keyword evidence="4" id="KW-0067">ATP-binding</keyword>
<evidence type="ECO:0000256" key="1">
    <source>
        <dbReference type="ARBA" id="ARBA00022679"/>
    </source>
</evidence>
<keyword evidence="1" id="KW-0808">Transferase</keyword>
<dbReference type="Proteomes" id="UP000582643">
    <property type="component" value="Unassembled WGS sequence"/>
</dbReference>
<feature type="compositionally biased region" description="Low complexity" evidence="5">
    <location>
        <begin position="30"/>
        <end position="45"/>
    </location>
</feature>
<evidence type="ECO:0000256" key="4">
    <source>
        <dbReference type="ARBA" id="ARBA00022840"/>
    </source>
</evidence>
<dbReference type="EMBL" id="JACHJY010000003">
    <property type="protein sequence ID" value="MBB4981471.1"/>
    <property type="molecule type" value="Genomic_DNA"/>
</dbReference>
<dbReference type="PANTHER" id="PTHR43289:SF33">
    <property type="entry name" value="SERINE_THREONINE KINASE 31"/>
    <property type="match status" value="1"/>
</dbReference>
<proteinExistence type="predicted"/>
<protein>
    <recommendedName>
        <fullName evidence="10">Protein kinase domain-containing protein</fullName>
    </recommendedName>
</protein>
<dbReference type="SMART" id="SM00220">
    <property type="entry name" value="S_TKc"/>
    <property type="match status" value="1"/>
</dbReference>
<name>A0A7W7TY33_9ACTN</name>
<sequence>MLADSGVDLSDEELLDVLWLAERLPHSDGAPVARAMRPRAAPPSALGEERPLPDTDEAGTTAPPPASPAKDGAREPGAPLHASPGAPGSGAQEHSGLPVRTPEGKSLAAHELHLGRALRPLKLRLPDPWKQELDEARTVAAMAETGLPDAVLRPARARWLNLVLLVDDGVSMLLWQRLASEMRVLLERSGAFRGLRVYGLDSRGRQAPMLHSPPYEDGGAPLPPSVVRDPTGNTLVLVVSDGVGAAWRDGRMQTALETWARQGPTAIVHALPARMWQGSGIWAQQWLVTTRRRGGPASAWHVADPVLPADIVAFDGVPVPVLAPESTAVGRWASVVASPGTTAVLPLLADSGTPPSRPYAHTRQSNTREAVLRFRHAASPAAYRLAAHLAAVAPMSVPAMRLVQAALGPTMDAGHLAEVFLGGLMQSTDPADFALPVRHRAFDFSEEARDILLGTVPAHELLHTTRTITDQLGRLAGRSPDFPAWLSHPDGPERLNDESHPISRLDNRLMKLLGVQPPAARTEDAFGNEPQRRPIGRQEPSPLPEPVLPSTNREEHPPAPPKRETPPTAAPDGPEDVSFQALGLGASWEPLLTEDPRRAGPYRLHARNVGGWQRVVMFLGRDETGSTVTVRVPLRTSPEEAAELLRTEAEALIRMAGTGAPKLLGHSVEDSPQWLATECAREQSDDPGARPAHNLRALLEDRGPLGDTVLFRRLGRDLAKAVRHAHSVGLVHGSLTPNRVLVTDQDVQLVGWMTAIVDGVPHRQRDSFRQNSAYQPPRELEGFSDPIGVTAASDTYSVGAILLTAATGRWSGDFTPNTLRTACEHTGMNRSLGGVLLGCLDPNPAARPTAAELVAAFAAQTDGHPNKSGGERARTQPPAGTALGQSSGFRDRFALLGHMTDCHIFEGDGTRPIHEENVQILHRAQRVAQPPVVRQWRAEIEAEESRKAAAGLPHRWNRPRFAIERITVTRTHLGEDPIVQLRVCTADYYDFLAASLNLDRPHPDLDITLRHQYLENQDPVMAPPFLSCSFGVHVAVETGVDGKMLFSHRSAAVVGNPERWNASASEGLSGHDVPTDGSPISLHATARRAMKEELGVFPEDRIDLELLGFGLDLRLHQWAAFFRAVLPDLGEEDLRRRWARGIKDKWEHDRHAFVPADPDSVLDFILEQTVDAWAPCAPVLFYLALVRGAVTRRGGDLAGRLDVDAAERRAERRGQEMTGPA</sequence>
<keyword evidence="3" id="KW-0418">Kinase</keyword>
<evidence type="ECO:0000256" key="2">
    <source>
        <dbReference type="ARBA" id="ARBA00022741"/>
    </source>
</evidence>
<dbReference type="SUPFAM" id="SSF56112">
    <property type="entry name" value="Protein kinase-like (PK-like)"/>
    <property type="match status" value="1"/>
</dbReference>
<dbReference type="InterPro" id="IPR011009">
    <property type="entry name" value="Kinase-like_dom_sf"/>
</dbReference>
<feature type="region of interest" description="Disordered" evidence="5">
    <location>
        <begin position="519"/>
        <end position="578"/>
    </location>
</feature>
<dbReference type="GO" id="GO:0004674">
    <property type="term" value="F:protein serine/threonine kinase activity"/>
    <property type="evidence" value="ECO:0007669"/>
    <property type="project" value="TreeGrafter"/>
</dbReference>
<evidence type="ECO:0000259" key="7">
    <source>
        <dbReference type="PROSITE" id="PS51462"/>
    </source>
</evidence>
<accession>A0A7W7TY33</accession>
<feature type="compositionally biased region" description="Basic and acidic residues" evidence="5">
    <location>
        <begin position="552"/>
        <end position="565"/>
    </location>
</feature>
<dbReference type="PANTHER" id="PTHR43289">
    <property type="entry name" value="MITOGEN-ACTIVATED PROTEIN KINASE KINASE KINASE 20-RELATED"/>
    <property type="match status" value="1"/>
</dbReference>
<dbReference type="Gene3D" id="1.10.510.10">
    <property type="entry name" value="Transferase(Phosphotransferase) domain 1"/>
    <property type="match status" value="1"/>
</dbReference>
<dbReference type="GO" id="GO:0005524">
    <property type="term" value="F:ATP binding"/>
    <property type="evidence" value="ECO:0007669"/>
    <property type="project" value="UniProtKB-KW"/>
</dbReference>
<comment type="caution">
    <text evidence="8">The sequence shown here is derived from an EMBL/GenBank/DDBJ whole genome shotgun (WGS) entry which is preliminary data.</text>
</comment>
<keyword evidence="2" id="KW-0547">Nucleotide-binding</keyword>
<evidence type="ECO:0000256" key="3">
    <source>
        <dbReference type="ARBA" id="ARBA00022777"/>
    </source>
</evidence>
<dbReference type="RefSeq" id="WP_312883109.1">
    <property type="nucleotide sequence ID" value="NZ_JACHJY010000003.1"/>
</dbReference>
<feature type="domain" description="Protein kinase" evidence="6">
    <location>
        <begin position="601"/>
        <end position="867"/>
    </location>
</feature>
<organism evidence="8 9">
    <name type="scientific">Streptomyces nymphaeiformis</name>
    <dbReference type="NCBI Taxonomy" id="2663842"/>
    <lineage>
        <taxon>Bacteria</taxon>
        <taxon>Bacillati</taxon>
        <taxon>Actinomycetota</taxon>
        <taxon>Actinomycetes</taxon>
        <taxon>Kitasatosporales</taxon>
        <taxon>Streptomycetaceae</taxon>
        <taxon>Streptomyces</taxon>
    </lineage>
</organism>
<reference evidence="8 9" key="1">
    <citation type="submission" date="2020-08" db="EMBL/GenBank/DDBJ databases">
        <title>Genomic Encyclopedia of Type Strains, Phase III (KMG-III): the genomes of soil and plant-associated and newly described type strains.</title>
        <authorList>
            <person name="Whitman W."/>
        </authorList>
    </citation>
    <scope>NUCLEOTIDE SEQUENCE [LARGE SCALE GENOMIC DNA]</scope>
    <source>
        <strain evidence="8 9">SFB5A</strain>
    </source>
</reference>
<evidence type="ECO:0008006" key="10">
    <source>
        <dbReference type="Google" id="ProtNLM"/>
    </source>
</evidence>
<evidence type="ECO:0000313" key="9">
    <source>
        <dbReference type="Proteomes" id="UP000582643"/>
    </source>
</evidence>
<dbReference type="PROSITE" id="PS50011">
    <property type="entry name" value="PROTEIN_KINASE_DOM"/>
    <property type="match status" value="1"/>
</dbReference>
<feature type="domain" description="Nudix hydrolase" evidence="7">
    <location>
        <begin position="1025"/>
        <end position="1182"/>
    </location>
</feature>
<dbReference type="InterPro" id="IPR047738">
    <property type="entry name" value="SAV_2336-like_N"/>
</dbReference>
<feature type="region of interest" description="Disordered" evidence="5">
    <location>
        <begin position="861"/>
        <end position="886"/>
    </location>
</feature>
<evidence type="ECO:0000259" key="6">
    <source>
        <dbReference type="PROSITE" id="PS50011"/>
    </source>
</evidence>
<dbReference type="NCBIfam" id="NF041121">
    <property type="entry name" value="SAV_2336_NTERM"/>
    <property type="match status" value="1"/>
</dbReference>
<evidence type="ECO:0000256" key="5">
    <source>
        <dbReference type="SAM" id="MobiDB-lite"/>
    </source>
</evidence>
<dbReference type="PROSITE" id="PS51462">
    <property type="entry name" value="NUDIX"/>
    <property type="match status" value="1"/>
</dbReference>
<gene>
    <name evidence="8" type="ORF">GGE06_002381</name>
</gene>
<dbReference type="InterPro" id="IPR000086">
    <property type="entry name" value="NUDIX_hydrolase_dom"/>
</dbReference>
<keyword evidence="9" id="KW-1185">Reference proteome</keyword>